<protein>
    <submittedName>
        <fullName evidence="3">Uncharacterized protein</fullName>
    </submittedName>
</protein>
<evidence type="ECO:0000256" key="1">
    <source>
        <dbReference type="SAM" id="MobiDB-lite"/>
    </source>
</evidence>
<evidence type="ECO:0000313" key="4">
    <source>
        <dbReference type="Proteomes" id="UP000553981"/>
    </source>
</evidence>
<comment type="caution">
    <text evidence="3">The sequence shown here is derived from an EMBL/GenBank/DDBJ whole genome shotgun (WGS) entry which is preliminary data.</text>
</comment>
<gene>
    <name evidence="3" type="ORF">HHJ67_05355</name>
</gene>
<feature type="region of interest" description="Disordered" evidence="1">
    <location>
        <begin position="87"/>
        <end position="125"/>
    </location>
</feature>
<feature type="region of interest" description="Disordered" evidence="1">
    <location>
        <begin position="506"/>
        <end position="532"/>
    </location>
</feature>
<feature type="signal peptide" evidence="2">
    <location>
        <begin position="1"/>
        <end position="23"/>
    </location>
</feature>
<evidence type="ECO:0000256" key="2">
    <source>
        <dbReference type="SAM" id="SignalP"/>
    </source>
</evidence>
<feature type="region of interest" description="Disordered" evidence="1">
    <location>
        <begin position="568"/>
        <end position="599"/>
    </location>
</feature>
<keyword evidence="2" id="KW-0732">Signal</keyword>
<accession>A0A7Y0UH09</accession>
<name>A0A7Y0UH09_9ACTO</name>
<feature type="chain" id="PRO_5031353434" evidence="2">
    <location>
        <begin position="24"/>
        <end position="971"/>
    </location>
</feature>
<proteinExistence type="predicted"/>
<sequence>MGTIRNKLLAVIAAGALSVTALASITPFTENPTDLPQANASGSLKSTTEGGGKGAPPSWYGKLAGKWNEWKAQGSAYLEFSDQPDSDIFNKVVPDPGNSKPPEDVPKAPPSGTGNMVPANQPAGGTPTPGLCKCTEWSYTTNSKGERVRDKCLEAYRSVDVHRRLTVGYFDPGKVQGAGDLCWAPGPWMLDDTERGIRKELKGNSIIEAFLKYKFGRMGDRDLHQYFTERYPKDFPNRNFKPEVDVQLISVAGAGMTQTPVGREACDYYSPGVNMPFENYIKETNSSINNWDGGAYAAADLGGGDGASSKYIAIKRGGEIWREMDAKWKSHPNYVMASPGCIYKFSIKASATDAGAAGRCVTAVQAWSDQIDGPKTSNNQTRDMLLKKTEFGDRSIDLTPGKNRIHWAKNNDPDPDTSQVMTDFGVPYDKTDEYKNSEFYKNAAKGIGTGFQGESEPKLNYKTGVLGNNADLVWACDNSYFQFGNEGQMKAAAGDFKEGLHKPGDDLGTTPIGTGKYTQDGDGKPVFHQDTETGDMEGALKNMVDSGFLEKADRDMILKGARAQQFGSDTLSKQGGLPQADENGNDGTSYVWNTSSGGENTRIGNKNYRSWVWKATTKGMIDGADLDKIEPEDLKKNREIFEKPLVNPLKGYAENVTKADTFFKGLDGIDSVSAGQSSNFGKGGKSDNTITFGRSLQYGITTHRAAANGVPKKGGVDVQSQFIPFPPGAFGRWKGYVWAEVINPIMTIDSDGTAIVDNDLNSGKAKEQYYQTMDLMNTCNFDDSKFYYDSGRKGVGAEIPEKEIVNPRTGLPYAYNMSDCLAVPGVGISGTAVRCESNLSNLKNSTDEKSALIPSRPTMFGNANGFVSDWGQTVGGVKSVKLTATDEKGNAKTRFVDSSGRITMKRDGTPVTLTIAKPVVVASNPQQFLPKATYEVYNKDTGKTRTETRAAQGVYGAVKTPNRWFKRIYIA</sequence>
<feature type="compositionally biased region" description="Polar residues" evidence="1">
    <location>
        <begin position="585"/>
        <end position="599"/>
    </location>
</feature>
<dbReference type="EMBL" id="JABCUI010000002">
    <property type="protein sequence ID" value="NMW87179.1"/>
    <property type="molecule type" value="Genomic_DNA"/>
</dbReference>
<dbReference type="AlphaFoldDB" id="A0A7Y0UH09"/>
<evidence type="ECO:0000313" key="3">
    <source>
        <dbReference type="EMBL" id="NMW87179.1"/>
    </source>
</evidence>
<dbReference type="Proteomes" id="UP000553981">
    <property type="component" value="Unassembled WGS sequence"/>
</dbReference>
<feature type="compositionally biased region" description="Basic and acidic residues" evidence="1">
    <location>
        <begin position="519"/>
        <end position="531"/>
    </location>
</feature>
<reference evidence="3 4" key="1">
    <citation type="submission" date="2020-04" db="EMBL/GenBank/DDBJ databases">
        <title>Antimicrobial susceptibility and clonality of vaginal-derived multi-drug resistant Mobiluncus isolates in China.</title>
        <authorList>
            <person name="Zhang X."/>
        </authorList>
    </citation>
    <scope>NUCLEOTIDE SEQUENCE [LARGE SCALE GENOMIC DNA]</scope>
    <source>
        <strain evidence="3 4">19</strain>
    </source>
</reference>
<feature type="compositionally biased region" description="Polar residues" evidence="1">
    <location>
        <begin position="30"/>
        <end position="48"/>
    </location>
</feature>
<dbReference type="RefSeq" id="WP_169770661.1">
    <property type="nucleotide sequence ID" value="NZ_JABCUI010000002.1"/>
</dbReference>
<organism evidence="3 4">
    <name type="scientific">Mobiluncus curtisii</name>
    <dbReference type="NCBI Taxonomy" id="2051"/>
    <lineage>
        <taxon>Bacteria</taxon>
        <taxon>Bacillati</taxon>
        <taxon>Actinomycetota</taxon>
        <taxon>Actinomycetes</taxon>
        <taxon>Actinomycetales</taxon>
        <taxon>Actinomycetaceae</taxon>
        <taxon>Mobiluncus</taxon>
    </lineage>
</organism>
<feature type="region of interest" description="Disordered" evidence="1">
    <location>
        <begin position="30"/>
        <end position="57"/>
    </location>
</feature>